<reference evidence="1 2" key="1">
    <citation type="submission" date="2019-08" db="EMBL/GenBank/DDBJ databases">
        <title>Archangium and Cystobacter genomes.</title>
        <authorList>
            <person name="Chen I.-C.K."/>
            <person name="Wielgoss S."/>
        </authorList>
    </citation>
    <scope>NUCLEOTIDE SEQUENCE [LARGE SCALE GENOMIC DNA]</scope>
    <source>
        <strain evidence="1 2">Cbm 6</strain>
    </source>
</reference>
<evidence type="ECO:0000313" key="2">
    <source>
        <dbReference type="Proteomes" id="UP001611383"/>
    </source>
</evidence>
<name>A0ABY9X0T0_9BACT</name>
<accession>A0ABY9X0T0</accession>
<evidence type="ECO:0008006" key="3">
    <source>
        <dbReference type="Google" id="ProtNLM"/>
    </source>
</evidence>
<keyword evidence="2" id="KW-1185">Reference proteome</keyword>
<evidence type="ECO:0000313" key="1">
    <source>
        <dbReference type="EMBL" id="WNG49006.1"/>
    </source>
</evidence>
<dbReference type="EMBL" id="CP043494">
    <property type="protein sequence ID" value="WNG49006.1"/>
    <property type="molecule type" value="Genomic_DNA"/>
</dbReference>
<dbReference type="Proteomes" id="UP001611383">
    <property type="component" value="Chromosome"/>
</dbReference>
<protein>
    <recommendedName>
        <fullName evidence="3">Tetracyclin repressor-like C-terminal domain-containing protein</fullName>
    </recommendedName>
</protein>
<organism evidence="1 2">
    <name type="scientific">Archangium minus</name>
    <dbReference type="NCBI Taxonomy" id="83450"/>
    <lineage>
        <taxon>Bacteria</taxon>
        <taxon>Pseudomonadati</taxon>
        <taxon>Myxococcota</taxon>
        <taxon>Myxococcia</taxon>
        <taxon>Myxococcales</taxon>
        <taxon>Cystobacterineae</taxon>
        <taxon>Archangiaceae</taxon>
        <taxon>Archangium</taxon>
    </lineage>
</organism>
<gene>
    <name evidence="1" type="ORF">F0U60_36475</name>
</gene>
<proteinExistence type="predicted"/>
<sequence length="96" mass="10644">MAERRFDRDALRKEQRLTREQSLWQAFTALVLRHGSKSPVEDTRILFAGLHGLAVLTLGGRANLGDAERSGEALARESARRLVAAILLPRASGHRT</sequence>